<dbReference type="Proteomes" id="UP000033540">
    <property type="component" value="Unassembled WGS sequence"/>
</dbReference>
<dbReference type="PANTHER" id="PTHR34861:SF10">
    <property type="entry name" value="CYCLASE"/>
    <property type="match status" value="1"/>
</dbReference>
<dbReference type="PANTHER" id="PTHR34861">
    <property type="match status" value="1"/>
</dbReference>
<reference evidence="2 3" key="1">
    <citation type="submission" date="2015-02" db="EMBL/GenBank/DDBJ databases">
        <title>Draft genome sequence of Aspergillus parasiticus SU-1.</title>
        <authorList>
            <person name="Yu J."/>
            <person name="Fedorova N."/>
            <person name="Yin Y."/>
            <person name="Losada L."/>
            <person name="Zafar N."/>
            <person name="Taujale R."/>
            <person name="Ehrlich K.C."/>
            <person name="Bhatnagar D."/>
            <person name="Cleveland T.E."/>
            <person name="Bennett J.W."/>
            <person name="Nierman W.C."/>
        </authorList>
    </citation>
    <scope>NUCLEOTIDE SEQUENCE [LARGE SCALE GENOMIC DNA]</scope>
    <source>
        <strain evidence="3">ATCC 56775 / NRRL 5862 / SRRC 143 / SU-1</strain>
    </source>
</reference>
<evidence type="ECO:0000313" key="2">
    <source>
        <dbReference type="EMBL" id="KJK66120.1"/>
    </source>
</evidence>
<organism evidence="2 3">
    <name type="scientific">Aspergillus parasiticus (strain ATCC 56775 / NRRL 5862 / SRRC 143 / SU-1)</name>
    <dbReference type="NCBI Taxonomy" id="1403190"/>
    <lineage>
        <taxon>Eukaryota</taxon>
        <taxon>Fungi</taxon>
        <taxon>Dikarya</taxon>
        <taxon>Ascomycota</taxon>
        <taxon>Pezizomycotina</taxon>
        <taxon>Eurotiomycetes</taxon>
        <taxon>Eurotiomycetidae</taxon>
        <taxon>Eurotiales</taxon>
        <taxon>Aspergillaceae</taxon>
        <taxon>Aspergillus</taxon>
        <taxon>Aspergillus subgen. Circumdati</taxon>
    </lineage>
</organism>
<dbReference type="GO" id="GO:0019441">
    <property type="term" value="P:L-tryptophan catabolic process to kynurenine"/>
    <property type="evidence" value="ECO:0007669"/>
    <property type="project" value="InterPro"/>
</dbReference>
<evidence type="ECO:0000313" key="3">
    <source>
        <dbReference type="Proteomes" id="UP000033540"/>
    </source>
</evidence>
<dbReference type="Gene3D" id="3.50.30.50">
    <property type="entry name" value="Putative cyclase"/>
    <property type="match status" value="1"/>
</dbReference>
<protein>
    <submittedName>
        <fullName evidence="2">Putative cyclase</fullName>
    </submittedName>
</protein>
<dbReference type="AlphaFoldDB" id="A0A0F0IEJ9"/>
<dbReference type="EMBL" id="JZEE01000319">
    <property type="protein sequence ID" value="KJK66120.1"/>
    <property type="molecule type" value="Genomic_DNA"/>
</dbReference>
<name>A0A0F0IEJ9_ASPPU</name>
<sequence length="258" mass="28838">MPQGCAWGVVDREGQKDYLGCLNLLTPSVVQAALKEGRDGESVSLNWPINAIHTPGFLRKGLERKVISFQDSPYKLHGFDDEISFNTQSSSQWDSLGHFAHQPSGLNYNGTRPTADALSQLNTPFHKNCDLPTLDHWHACGALVSRGVLVDYCTYADAHGIKYNPFDAHQITVEYLEAIIEWEQLDLRQGDILILRSGFTRGIEKASMPDKQKELLDSHRTIGVEGTKKIAKWIWDPHFAAVAGDAITFEQTAAYSRR</sequence>
<dbReference type="InterPro" id="IPR007325">
    <property type="entry name" value="KFase/CYL"/>
</dbReference>
<evidence type="ECO:0000256" key="1">
    <source>
        <dbReference type="ARBA" id="ARBA00007865"/>
    </source>
</evidence>
<gene>
    <name evidence="2" type="ORF">P875_00021759</name>
</gene>
<dbReference type="OrthoDB" id="5396at2759"/>
<accession>A0A0F0IEJ9</accession>
<dbReference type="GO" id="GO:0004061">
    <property type="term" value="F:arylformamidase activity"/>
    <property type="evidence" value="ECO:0007669"/>
    <property type="project" value="InterPro"/>
</dbReference>
<comment type="similarity">
    <text evidence="1">Belongs to the Cyclase 1 superfamily.</text>
</comment>
<dbReference type="InterPro" id="IPR037175">
    <property type="entry name" value="KFase_sf"/>
</dbReference>
<comment type="caution">
    <text evidence="2">The sequence shown here is derived from an EMBL/GenBank/DDBJ whole genome shotgun (WGS) entry which is preliminary data.</text>
</comment>
<dbReference type="Pfam" id="PF04199">
    <property type="entry name" value="Cyclase"/>
    <property type="match status" value="1"/>
</dbReference>
<proteinExistence type="inferred from homology"/>